<feature type="domain" description="Cadherin" evidence="14">
    <location>
        <begin position="695"/>
        <end position="794"/>
    </location>
</feature>
<dbReference type="InterPro" id="IPR002126">
    <property type="entry name" value="Cadherin-like_dom"/>
</dbReference>
<evidence type="ECO:0000256" key="10">
    <source>
        <dbReference type="ARBA" id="ARBA00023157"/>
    </source>
</evidence>
<feature type="domain" description="Cadherin" evidence="14">
    <location>
        <begin position="1644"/>
        <end position="1749"/>
    </location>
</feature>
<proteinExistence type="predicted"/>
<evidence type="ECO:0000256" key="13">
    <source>
        <dbReference type="SAM" id="MobiDB-lite"/>
    </source>
</evidence>
<feature type="domain" description="Cadherin" evidence="14">
    <location>
        <begin position="389"/>
        <end position="469"/>
    </location>
</feature>
<comment type="caution">
    <text evidence="16">The sequence shown here is derived from an EMBL/GenBank/DDBJ whole genome shotgun (WGS) entry which is preliminary data.</text>
</comment>
<dbReference type="FunFam" id="2.60.40.60:FF:000013">
    <property type="entry name" value="Cadherin EGF LAG seven-pass G-type receptor"/>
    <property type="match status" value="1"/>
</dbReference>
<dbReference type="GO" id="GO:0009653">
    <property type="term" value="P:anatomical structure morphogenesis"/>
    <property type="evidence" value="ECO:0007669"/>
    <property type="project" value="UniProtKB-ARBA"/>
</dbReference>
<feature type="domain" description="Ig-like" evidence="15">
    <location>
        <begin position="2243"/>
        <end position="2330"/>
    </location>
</feature>
<gene>
    <name evidence="16" type="ORF">BaRGS_00023630</name>
</gene>
<feature type="domain" description="Cadherin" evidence="14">
    <location>
        <begin position="1454"/>
        <end position="1541"/>
    </location>
</feature>
<dbReference type="FunFam" id="2.60.40.60:FF:000020">
    <property type="entry name" value="Dachsous cadherin-related 1b"/>
    <property type="match status" value="1"/>
</dbReference>
<evidence type="ECO:0000256" key="4">
    <source>
        <dbReference type="ARBA" id="ARBA00022729"/>
    </source>
</evidence>
<keyword evidence="6 12" id="KW-0106">Calcium</keyword>
<dbReference type="Gene3D" id="2.60.40.60">
    <property type="entry name" value="Cadherins"/>
    <property type="match status" value="25"/>
</dbReference>
<sequence length="2424" mass="247499">MHSPPIPPPPHTHTPSPPSFIQPNTRSQGGRVDRVFEGSRGGQMVERWTSDARVVGADPVWVVPAPSATYNLLESAPDGELIVKLSADDTDGDALTYSLVTSPTEFELTGPEGDELRVKTGASLDYETTTSYTLTVSVTDLTTTVTETLTVSITNENDETPTITSSASYTGTVQEGQNPGAAITFGLTFDDADLADVALGDKLTYSLEGTDSSVFSIDSQTGGITTAQILDRETKSVYNQLVIKVSDAASPAHTATASLTVNVADINDVTPHCTPAVYTTTVDENTAAGNSLVTITCNDEDDGVNGAITYSIFSGNTGGPFQLVTNELQTDSTPTDYESTKSYQLIIHVVDTPASGTPNTGTATVIVTGVNEATPAWATWTPGYGAGSITIPEDSAIGTSIVTISATDADDGNDGAITYSLDSVVDNLENGAAPYTVTVKAEDGGGTPNSITRTYTVSLSDVNDNYPVLTSSTYFFTRSESASASGSLTQFTATDADSSTTFTYSVGTDVVGNLASKLQFNTGTSGQLDLASGIDLDTGDDSYGVITVLVEDGGTNPGPKTGTATVTLTITPTNDHTPAFAATVPATSPIPLSEQASIGTSVATVSATDSDYGADGTVTFSITAGNTGNAFTIVSTGNGVAEIRTFTALDYDGGTTSYALVVTATDGGTNPSPKSSSITVSVDLTNQNDNTPTCTNYYIAVTVAEPAAVNDPVASLSCNDADGDTLTYTISSGNTGSTFAIDSGTGAITLANTVDYDSATQDYTLQVSVTDSTNSQTVTVKVDVTAVNEDSPGFASNPSAGTVSESEAAGYSVYTYAATDADYPPHDITKYEITAVTQSGSSLFIIDQSSGVISLRAPLDYDSLPAGTKFYELTVVATDGGGLTGTGTVTVSVGDVNDNAPSCTQSSWSPTVLENVAAFPNTVIASLGCTDVESTTLTYALTQSPGSLFSVASGGIQQDSAVDYETASSHVLTVQVSDTAGLTTTVVVNIIVQNVNEGPPAFGGPYDVTISEDVVIGTSVADVSATDPDGSTHAFGNPQHSIISGDPSSQFNIDSTTGRVSTRAALNAESASTYSLVVKALELGGTNSATVTLTVTVSDVNDVTPSCTPAVFAETVNEPGTTGDTVLTLTCTDTDVTATTLTYTISSGDTSKFTMNSNVLELAGALDYDGGTTRYDLTITVSDGTNSVDVVGSVTVAPVNEAPPVFSQTIYSVTKSEALAVGGTVAAVTATDGDSSSTADGVVIYDFVTPATVSEADAAPAAVVTVAATDLDDSATNGNGAVTFSAVIAGTNNNHFAIDTSTGAITTTQQLDADAFSSYSLTVTAVDRAGGAGSRSSTAVVLVTVTSENQHDPVFSQATYSQTTDEDQPVGFQLVQVSATDADSGSDGAVTYSMATHAKFALASDGWISIKTALDFETTPNTYSITVGDVNDNTAVCTTNILTSQKREDATGNVATLSCTDADTGTNAALLYTIESVDGVAGTGAFSVDGAGAVSVSSLDYETATSHAVVIKVADQGTTPRSTSVYLTLTVTDVNENDPSFSGTPFSANVAEDGTLGDTVLTVAASGNDGSDTVTYSLSNTSYFDVDAISGAITLKAQLDFETTPAYSVDVCATDSNPVDATRSACESVAITVTDANDNDPVFNPGVYSASVDENKANGVTVTTVTATDADALASGGTVTFSIASGNTGNVFRVDATSGAVIVDDNTALDYETVTSFSLTVRASDGGGRTDDAVVTITVNPINEGTPTFTPASFTLPSGVDEDTAVDTTVHTITATDTDSGADGTLTYSISSGASGKFSIHPTTGEIKLVAALDRETTQSYTLQILAVDGGASNPSPKTGTYALTIDVNDVNDVTPSCSLTYYSASISENAAATASVKDLSCSDGDLDPANLNNDLTYSITAGDTGGLFVVDAAGSVTVATGASFDRETTPSYTLTLEVVDKATTGKLTATVSLQVDISDENDNTPAFASNPYTPSIAENAALGNTVVQVSATDADIGSNAVVTYSLVTDDPNDPGKFTVDASTGDITVSGTLDFESFSAYVLEVTATDQGTPPLTGSTTVSITITDVDDNPPGVTYSLSDTHFAVNGGNGVVTLTSALDYETAQSHTLTITASDGTRTDTTIVQVTVTDVNEFPPVFDPTTPYTATVAEDEPIGFTVKDVGATDGDLSDTALTFSITGGNADNKFTIDSATGVIQLQGTLDREMVSSYSLTLEVTDPRSPTATTSIDITVSDVNDNDPACTPNVYVASVAEDTASGGSVVTLTCADVDPSSPTLAFTLLAAGNTGTAFAVDSSTGEITVAAALDYETLTNYNLQVEVSDQGSPTARTVTVPVTVSVTPVNEHDPAFPVGGYPTAVDVPEDSAVGHSVFTVAATDADTGLLHGTVRYSIVGGDAQGEFSIDTSTGLISVAKPLDREATPSYSLT</sequence>
<dbReference type="PANTHER" id="PTHR24026">
    <property type="entry name" value="FAT ATYPICAL CADHERIN-RELATED"/>
    <property type="match status" value="1"/>
</dbReference>
<evidence type="ECO:0000313" key="16">
    <source>
        <dbReference type="EMBL" id="KAK7485090.1"/>
    </source>
</evidence>
<dbReference type="Proteomes" id="UP001519460">
    <property type="component" value="Unassembled WGS sequence"/>
</dbReference>
<evidence type="ECO:0000259" key="14">
    <source>
        <dbReference type="PROSITE" id="PS50268"/>
    </source>
</evidence>
<dbReference type="PROSITE" id="PS50268">
    <property type="entry name" value="CADHERIN_2"/>
    <property type="match status" value="23"/>
</dbReference>
<dbReference type="FunFam" id="2.60.40.60:FF:000024">
    <property type="entry name" value="FAT atypical cadherin 3"/>
    <property type="match status" value="2"/>
</dbReference>
<feature type="domain" description="Cadherin" evidence="14">
    <location>
        <begin position="1760"/>
        <end position="1858"/>
    </location>
</feature>
<feature type="region of interest" description="Disordered" evidence="13">
    <location>
        <begin position="1"/>
        <end position="30"/>
    </location>
</feature>
<feature type="non-terminal residue" evidence="16">
    <location>
        <position position="2424"/>
    </location>
</feature>
<protein>
    <submittedName>
        <fullName evidence="16">Uncharacterized protein</fullName>
    </submittedName>
</protein>
<keyword evidence="7" id="KW-0130">Cell adhesion</keyword>
<organism evidence="16 17">
    <name type="scientific">Batillaria attramentaria</name>
    <dbReference type="NCBI Taxonomy" id="370345"/>
    <lineage>
        <taxon>Eukaryota</taxon>
        <taxon>Metazoa</taxon>
        <taxon>Spiralia</taxon>
        <taxon>Lophotrochozoa</taxon>
        <taxon>Mollusca</taxon>
        <taxon>Gastropoda</taxon>
        <taxon>Caenogastropoda</taxon>
        <taxon>Sorbeoconcha</taxon>
        <taxon>Cerithioidea</taxon>
        <taxon>Batillariidae</taxon>
        <taxon>Batillaria</taxon>
    </lineage>
</organism>
<feature type="domain" description="Cadherin" evidence="14">
    <location>
        <begin position="904"/>
        <end position="1002"/>
    </location>
</feature>
<dbReference type="PROSITE" id="PS50835">
    <property type="entry name" value="IG_LIKE"/>
    <property type="match status" value="1"/>
</dbReference>
<feature type="domain" description="Cadherin" evidence="14">
    <location>
        <begin position="2084"/>
        <end position="2138"/>
    </location>
</feature>
<dbReference type="PANTHER" id="PTHR24026:SF126">
    <property type="entry name" value="PROTOCADHERIN FAT 4"/>
    <property type="match status" value="1"/>
</dbReference>
<dbReference type="GO" id="GO:0005509">
    <property type="term" value="F:calcium ion binding"/>
    <property type="evidence" value="ECO:0007669"/>
    <property type="project" value="UniProtKB-UniRule"/>
</dbReference>
<evidence type="ECO:0000256" key="3">
    <source>
        <dbReference type="ARBA" id="ARBA00022692"/>
    </source>
</evidence>
<feature type="domain" description="Cadherin" evidence="14">
    <location>
        <begin position="64"/>
        <end position="163"/>
    </location>
</feature>
<evidence type="ECO:0000256" key="8">
    <source>
        <dbReference type="ARBA" id="ARBA00022989"/>
    </source>
</evidence>
<dbReference type="SUPFAM" id="SSF49313">
    <property type="entry name" value="Cadherin-like"/>
    <property type="match status" value="23"/>
</dbReference>
<dbReference type="InterPro" id="IPR007110">
    <property type="entry name" value="Ig-like_dom"/>
</dbReference>
<feature type="domain" description="Cadherin" evidence="14">
    <location>
        <begin position="2140"/>
        <end position="2245"/>
    </location>
</feature>
<keyword evidence="2" id="KW-0245">EGF-like domain</keyword>
<dbReference type="PRINTS" id="PR00205">
    <property type="entry name" value="CADHERIN"/>
</dbReference>
<dbReference type="PROSITE" id="PS00232">
    <property type="entry name" value="CADHERIN_1"/>
    <property type="match status" value="4"/>
</dbReference>
<dbReference type="EMBL" id="JACVVK020000199">
    <property type="protein sequence ID" value="KAK7485090.1"/>
    <property type="molecule type" value="Genomic_DNA"/>
</dbReference>
<feature type="domain" description="Cadherin" evidence="14">
    <location>
        <begin position="1108"/>
        <end position="1206"/>
    </location>
</feature>
<feature type="domain" description="Cadherin" evidence="14">
    <location>
        <begin position="584"/>
        <end position="694"/>
    </location>
</feature>
<feature type="domain" description="Cadherin" evidence="14">
    <location>
        <begin position="1002"/>
        <end position="1111"/>
    </location>
</feature>
<evidence type="ECO:0000259" key="15">
    <source>
        <dbReference type="PROSITE" id="PS50835"/>
    </source>
</evidence>
<reference evidence="16 17" key="1">
    <citation type="journal article" date="2023" name="Sci. Data">
        <title>Genome assembly of the Korean intertidal mud-creeper Batillaria attramentaria.</title>
        <authorList>
            <person name="Patra A.K."/>
            <person name="Ho P.T."/>
            <person name="Jun S."/>
            <person name="Lee S.J."/>
            <person name="Kim Y."/>
            <person name="Won Y.J."/>
        </authorList>
    </citation>
    <scope>NUCLEOTIDE SEQUENCE [LARGE SCALE GENOMIC DNA]</scope>
    <source>
        <strain evidence="16">Wonlab-2016</strain>
    </source>
</reference>
<feature type="domain" description="Cadherin" evidence="14">
    <location>
        <begin position="1245"/>
        <end position="1355"/>
    </location>
</feature>
<evidence type="ECO:0000256" key="1">
    <source>
        <dbReference type="ARBA" id="ARBA00004479"/>
    </source>
</evidence>
<evidence type="ECO:0000256" key="11">
    <source>
        <dbReference type="ARBA" id="ARBA00023180"/>
    </source>
</evidence>
<evidence type="ECO:0000256" key="5">
    <source>
        <dbReference type="ARBA" id="ARBA00022737"/>
    </source>
</evidence>
<dbReference type="GO" id="GO:0005886">
    <property type="term" value="C:plasma membrane"/>
    <property type="evidence" value="ECO:0007669"/>
    <property type="project" value="UniProtKB-SubCell"/>
</dbReference>
<evidence type="ECO:0000256" key="6">
    <source>
        <dbReference type="ARBA" id="ARBA00022837"/>
    </source>
</evidence>
<feature type="domain" description="Cadherin" evidence="14">
    <location>
        <begin position="1542"/>
        <end position="1643"/>
    </location>
</feature>
<feature type="domain" description="Cadherin" evidence="14">
    <location>
        <begin position="470"/>
        <end position="580"/>
    </location>
</feature>
<feature type="domain" description="Cadherin" evidence="14">
    <location>
        <begin position="1969"/>
        <end position="2075"/>
    </location>
</feature>
<keyword evidence="8" id="KW-1133">Transmembrane helix</keyword>
<feature type="domain" description="Cadherin" evidence="14">
    <location>
        <begin position="2242"/>
        <end position="2347"/>
    </location>
</feature>
<evidence type="ECO:0000313" key="17">
    <source>
        <dbReference type="Proteomes" id="UP001519460"/>
    </source>
</evidence>
<keyword evidence="17" id="KW-1185">Reference proteome</keyword>
<feature type="domain" description="Cadherin" evidence="14">
    <location>
        <begin position="274"/>
        <end position="377"/>
    </location>
</feature>
<keyword evidence="5" id="KW-0677">Repeat</keyword>
<evidence type="ECO:0000256" key="12">
    <source>
        <dbReference type="PROSITE-ProRule" id="PRU00043"/>
    </source>
</evidence>
<feature type="domain" description="Cadherin" evidence="14">
    <location>
        <begin position="1859"/>
        <end position="1968"/>
    </location>
</feature>
<dbReference type="SMART" id="SM00112">
    <property type="entry name" value="CA"/>
    <property type="match status" value="23"/>
</dbReference>
<name>A0ABD0KDR6_9CAEN</name>
<feature type="domain" description="Cadherin" evidence="14">
    <location>
        <begin position="2350"/>
        <end position="2424"/>
    </location>
</feature>
<dbReference type="Pfam" id="PF00028">
    <property type="entry name" value="Cadherin"/>
    <property type="match status" value="19"/>
</dbReference>
<comment type="subcellular location">
    <subcellularLocation>
        <location evidence="1">Membrane</location>
        <topology evidence="1">Single-pass type I membrane protein</topology>
    </subcellularLocation>
</comment>
<feature type="domain" description="Cadherin" evidence="14">
    <location>
        <begin position="795"/>
        <end position="903"/>
    </location>
</feature>
<dbReference type="FunFam" id="2.60.40.60:FF:000033">
    <property type="entry name" value="FAT atypical cadherin 1"/>
    <property type="match status" value="1"/>
</dbReference>
<keyword evidence="11" id="KW-0325">Glycoprotein</keyword>
<keyword evidence="3" id="KW-0812">Transmembrane</keyword>
<dbReference type="FunFam" id="2.60.40.60:FF:000032">
    <property type="entry name" value="FAT atypical cadherin 1"/>
    <property type="match status" value="1"/>
</dbReference>
<dbReference type="CDD" id="cd11304">
    <property type="entry name" value="Cadherin_repeat"/>
    <property type="match status" value="22"/>
</dbReference>
<keyword evidence="9" id="KW-0472">Membrane</keyword>
<dbReference type="FunFam" id="2.60.40.60:FF:000104">
    <property type="entry name" value="cadherin-23 isoform X1"/>
    <property type="match status" value="1"/>
</dbReference>
<feature type="domain" description="Cadherin" evidence="14">
    <location>
        <begin position="1356"/>
        <end position="1427"/>
    </location>
</feature>
<dbReference type="GO" id="GO:0007155">
    <property type="term" value="P:cell adhesion"/>
    <property type="evidence" value="ECO:0007669"/>
    <property type="project" value="UniProtKB-KW"/>
</dbReference>
<keyword evidence="10" id="KW-1015">Disulfide bond</keyword>
<dbReference type="InterPro" id="IPR020894">
    <property type="entry name" value="Cadherin_CS"/>
</dbReference>
<evidence type="ECO:0000256" key="9">
    <source>
        <dbReference type="ARBA" id="ARBA00023136"/>
    </source>
</evidence>
<accession>A0ABD0KDR6</accession>
<feature type="domain" description="Cadherin" evidence="14">
    <location>
        <begin position="165"/>
        <end position="277"/>
    </location>
</feature>
<evidence type="ECO:0000256" key="7">
    <source>
        <dbReference type="ARBA" id="ARBA00022889"/>
    </source>
</evidence>
<evidence type="ECO:0000256" key="2">
    <source>
        <dbReference type="ARBA" id="ARBA00022536"/>
    </source>
</evidence>
<feature type="compositionally biased region" description="Pro residues" evidence="13">
    <location>
        <begin position="1"/>
        <end position="20"/>
    </location>
</feature>
<dbReference type="InterPro" id="IPR015919">
    <property type="entry name" value="Cadherin-like_sf"/>
</dbReference>
<dbReference type="FunFam" id="2.60.40.60:FF:000015">
    <property type="entry name" value="FAT atypical cadherin 1"/>
    <property type="match status" value="1"/>
</dbReference>
<keyword evidence="4" id="KW-0732">Signal</keyword>